<evidence type="ECO:0000313" key="2">
    <source>
        <dbReference type="Proteomes" id="UP000266298"/>
    </source>
</evidence>
<feature type="non-terminal residue" evidence="1">
    <location>
        <position position="46"/>
    </location>
</feature>
<comment type="caution">
    <text evidence="1">The sequence shown here is derived from an EMBL/GenBank/DDBJ whole genome shotgun (WGS) entry which is preliminary data.</text>
</comment>
<dbReference type="AlphaFoldDB" id="A0A399NFV1"/>
<proteinExistence type="predicted"/>
<protein>
    <submittedName>
        <fullName evidence="1">Histidine kinase</fullName>
    </submittedName>
</protein>
<name>A0A399NFV1_9MICO</name>
<organism evidence="1 2">
    <name type="scientific">Clavibacter michiganensis</name>
    <dbReference type="NCBI Taxonomy" id="28447"/>
    <lineage>
        <taxon>Bacteria</taxon>
        <taxon>Bacillati</taxon>
        <taxon>Actinomycetota</taxon>
        <taxon>Actinomycetes</taxon>
        <taxon>Micrococcales</taxon>
        <taxon>Microbacteriaceae</taxon>
        <taxon>Clavibacter</taxon>
    </lineage>
</organism>
<evidence type="ECO:0000313" key="1">
    <source>
        <dbReference type="EMBL" id="RII92848.1"/>
    </source>
</evidence>
<sequence length="46" mass="4567">MEQHRSALPARVVAAFHAAPSRAAGVDLLLAALLDASTATGAGVVL</sequence>
<reference evidence="1 2" key="1">
    <citation type="submission" date="2018-08" db="EMBL/GenBank/DDBJ databases">
        <title>Genome Sequence of Clavibacter michiganensis Subspecies type strains, and the Atypical Peach-Colored Strains Isolated from Tomato.</title>
        <authorList>
            <person name="Osdaghi E."/>
            <person name="Portier P."/>
            <person name="Briand M."/>
            <person name="Jacques M.-A."/>
        </authorList>
    </citation>
    <scope>NUCLEOTIDE SEQUENCE [LARGE SCALE GENOMIC DNA]</scope>
    <source>
        <strain evidence="1 2">CFBP 7493</strain>
    </source>
</reference>
<keyword evidence="1" id="KW-0418">Kinase</keyword>
<dbReference type="GO" id="GO:0016301">
    <property type="term" value="F:kinase activity"/>
    <property type="evidence" value="ECO:0007669"/>
    <property type="project" value="UniProtKB-KW"/>
</dbReference>
<accession>A0A399NFV1</accession>
<dbReference type="Proteomes" id="UP000266298">
    <property type="component" value="Unassembled WGS sequence"/>
</dbReference>
<keyword evidence="1" id="KW-0808">Transferase</keyword>
<gene>
    <name evidence="1" type="ORF">DZF96_15875</name>
</gene>
<dbReference type="EMBL" id="QWEC01000431">
    <property type="protein sequence ID" value="RII92848.1"/>
    <property type="molecule type" value="Genomic_DNA"/>
</dbReference>